<name>A0A412YJ23_9BACE</name>
<evidence type="ECO:0000313" key="3">
    <source>
        <dbReference type="Proteomes" id="UP000283850"/>
    </source>
</evidence>
<accession>A0A412YJ23</accession>
<sequence length="683" mass="78453">MKKINLIFLFLFIICMQSFSNFSCIELGKDMHPYLSIDGQKTVCAPHEGLWSVATGWADDWPCAWKHANPQSVVRENDWIILSGEMLFPEGKLLLRDSYRMLENGLVQCKRRYEWQGKETLRHVTFAIRWQVAGRSLSPFLPGILYYGNKMGAKVNPDIIPVYDVTKEKEFAIFEEHRYPMPFAMLEDSDKLLGVALHVTPSPVRGAVLQDQWWSLGLENINRDTTELVMYSGPIGYNGQRSVAKARQFQPMKYTNTYLDLEPSRIIEKEFFIDLYKIEERGTGFQHPVYTSLDLHRPYFADIFSDFESIVKRKCEFAKKRWLEEGNVCGFNMYDNSLAKDIIMGWCGQAEGPGYAFQVLEPMLQDPVIHSMVQRSMDFLSRTKVDSLTGIFPVGYSLKENKYYGGDHVSCGQAMYSFAKAIEQAKRNRNYQYEEWSDFLRKACDAQARRILDSQWTSTSTAECFYIAPLALASKLLKNKVYAKAAIKIAEDSYEKYHDLTKGCYWGGTLDASCEDKEGAWAAFQGYLALYEILGKSDYLLKAKHAMDVCLSYVMVWRVPLPAGRLADYNFKTEGWTIVSPQNQHLDIYGVAFAPEIFKMGVYLKDDRLKKLSKVMYRSCFQLVDEYGSQGEQVTHTNFAQHGDMSNVFKLRGGYSERWTVFWITAHFLTGAAKFVEMGADLK</sequence>
<keyword evidence="1" id="KW-0732">Signal</keyword>
<dbReference type="EMBL" id="QRZF01000002">
    <property type="protein sequence ID" value="RGV57362.1"/>
    <property type="molecule type" value="Genomic_DNA"/>
</dbReference>
<gene>
    <name evidence="2" type="ORF">DWW10_04810</name>
</gene>
<dbReference type="Proteomes" id="UP000283850">
    <property type="component" value="Unassembled WGS sequence"/>
</dbReference>
<evidence type="ECO:0000313" key="2">
    <source>
        <dbReference type="EMBL" id="RGV57362.1"/>
    </source>
</evidence>
<feature type="chain" id="PRO_5018965238" evidence="1">
    <location>
        <begin position="21"/>
        <end position="683"/>
    </location>
</feature>
<dbReference type="InterPro" id="IPR008928">
    <property type="entry name" value="6-hairpin_glycosidase_sf"/>
</dbReference>
<organism evidence="2 3">
    <name type="scientific">Bacteroides intestinalis</name>
    <dbReference type="NCBI Taxonomy" id="329854"/>
    <lineage>
        <taxon>Bacteria</taxon>
        <taxon>Pseudomonadati</taxon>
        <taxon>Bacteroidota</taxon>
        <taxon>Bacteroidia</taxon>
        <taxon>Bacteroidales</taxon>
        <taxon>Bacteroidaceae</taxon>
        <taxon>Bacteroides</taxon>
    </lineage>
</organism>
<protein>
    <submittedName>
        <fullName evidence="2">Uncharacterized protein</fullName>
    </submittedName>
</protein>
<proteinExistence type="predicted"/>
<dbReference type="GO" id="GO:0005975">
    <property type="term" value="P:carbohydrate metabolic process"/>
    <property type="evidence" value="ECO:0007669"/>
    <property type="project" value="InterPro"/>
</dbReference>
<dbReference type="AlphaFoldDB" id="A0A412YJ23"/>
<reference evidence="2 3" key="1">
    <citation type="submission" date="2018-08" db="EMBL/GenBank/DDBJ databases">
        <title>A genome reference for cultivated species of the human gut microbiota.</title>
        <authorList>
            <person name="Zou Y."/>
            <person name="Xue W."/>
            <person name="Luo G."/>
        </authorList>
    </citation>
    <scope>NUCLEOTIDE SEQUENCE [LARGE SCALE GENOMIC DNA]</scope>
    <source>
        <strain evidence="2 3">AF14-32</strain>
    </source>
</reference>
<dbReference type="SUPFAM" id="SSF48208">
    <property type="entry name" value="Six-hairpin glycosidases"/>
    <property type="match status" value="1"/>
</dbReference>
<feature type="signal peptide" evidence="1">
    <location>
        <begin position="1"/>
        <end position="20"/>
    </location>
</feature>
<comment type="caution">
    <text evidence="2">The sequence shown here is derived from an EMBL/GenBank/DDBJ whole genome shotgun (WGS) entry which is preliminary data.</text>
</comment>
<evidence type="ECO:0000256" key="1">
    <source>
        <dbReference type="SAM" id="SignalP"/>
    </source>
</evidence>